<keyword evidence="4" id="KW-1185">Reference proteome</keyword>
<reference evidence="2" key="2">
    <citation type="submission" date="2010-07" db="EMBL/GenBank/DDBJ databases">
        <authorList>
            <consortium name="The Broad Institute Genome Sequencing Platform"/>
            <consortium name="Broad Institute Genome Sequencing Center for Infectious Disease"/>
            <person name="Ma L.-J."/>
            <person name="Dead R."/>
            <person name="Young S."/>
            <person name="Zeng Q."/>
            <person name="Koehrsen M."/>
            <person name="Alvarado L."/>
            <person name="Berlin A."/>
            <person name="Chapman S.B."/>
            <person name="Chen Z."/>
            <person name="Freedman E."/>
            <person name="Gellesch M."/>
            <person name="Goldberg J."/>
            <person name="Griggs A."/>
            <person name="Gujja S."/>
            <person name="Heilman E.R."/>
            <person name="Heiman D."/>
            <person name="Hepburn T."/>
            <person name="Howarth C."/>
            <person name="Jen D."/>
            <person name="Larson L."/>
            <person name="Mehta T."/>
            <person name="Neiman D."/>
            <person name="Pearson M."/>
            <person name="Roberts A."/>
            <person name="Saif S."/>
            <person name="Shea T."/>
            <person name="Shenoy N."/>
            <person name="Sisk P."/>
            <person name="Stolte C."/>
            <person name="Sykes S."/>
            <person name="Walk T."/>
            <person name="White J."/>
            <person name="Yandava C."/>
            <person name="Haas B."/>
            <person name="Nusbaum C."/>
            <person name="Birren B."/>
        </authorList>
    </citation>
    <scope>NUCLEOTIDE SEQUENCE</scope>
    <source>
        <strain evidence="2">R3-111a-1</strain>
    </source>
</reference>
<feature type="region of interest" description="Disordered" evidence="1">
    <location>
        <begin position="130"/>
        <end position="154"/>
    </location>
</feature>
<dbReference type="Proteomes" id="UP000006039">
    <property type="component" value="Unassembled WGS sequence"/>
</dbReference>
<dbReference type="AlphaFoldDB" id="J3PJ73"/>
<accession>J3PJ73</accession>
<proteinExistence type="predicted"/>
<dbReference type="GeneID" id="20354013"/>
<sequence>MPQKQKASISDMVDKLVEVSVVMKNRMGLKPAESDRVRGAFELLAAGMPPTDARGRANKLIYVEFLQRVQHLLGLEGVVLCAVGLGVSAVASMGDKRRVDLPHELNIRWQEIPQDSLKGIADEFSKKYFPSPTGEERAASPCPAGGKSPSLPGEHREMEAVSQFAGDAYALTWDDVRQILGSACVGQPYFIDTFSDHVNSFAIVPVSQELTNHFVRQRQKHISYVSLPHN</sequence>
<gene>
    <name evidence="3" type="primary">20354013</name>
    <name evidence="2" type="ORF">GGTG_13555</name>
</gene>
<reference evidence="3" key="4">
    <citation type="journal article" date="2015" name="G3 (Bethesda)">
        <title>Genome sequences of three phytopathogenic species of the Magnaporthaceae family of fungi.</title>
        <authorList>
            <person name="Okagaki L.H."/>
            <person name="Nunes C.C."/>
            <person name="Sailsbery J."/>
            <person name="Clay B."/>
            <person name="Brown D."/>
            <person name="John T."/>
            <person name="Oh Y."/>
            <person name="Young N."/>
            <person name="Fitzgerald M."/>
            <person name="Haas B.J."/>
            <person name="Zeng Q."/>
            <person name="Young S."/>
            <person name="Adiconis X."/>
            <person name="Fan L."/>
            <person name="Levin J.Z."/>
            <person name="Mitchell T.K."/>
            <person name="Okubara P.A."/>
            <person name="Farman M.L."/>
            <person name="Kohn L.M."/>
            <person name="Birren B."/>
            <person name="Ma L.-J."/>
            <person name="Dean R.A."/>
        </authorList>
    </citation>
    <scope>NUCLEOTIDE SEQUENCE</scope>
    <source>
        <strain evidence="3">R3-111a-1</strain>
    </source>
</reference>
<organism evidence="2">
    <name type="scientific">Gaeumannomyces tritici (strain R3-111a-1)</name>
    <name type="common">Wheat and barley take-all root rot fungus</name>
    <name type="synonym">Gaeumannomyces graminis var. tritici</name>
    <dbReference type="NCBI Taxonomy" id="644352"/>
    <lineage>
        <taxon>Eukaryota</taxon>
        <taxon>Fungi</taxon>
        <taxon>Dikarya</taxon>
        <taxon>Ascomycota</taxon>
        <taxon>Pezizomycotina</taxon>
        <taxon>Sordariomycetes</taxon>
        <taxon>Sordariomycetidae</taxon>
        <taxon>Magnaporthales</taxon>
        <taxon>Magnaporthaceae</taxon>
        <taxon>Gaeumannomyces</taxon>
    </lineage>
</organism>
<dbReference type="OrthoDB" id="3520662at2759"/>
<dbReference type="EMBL" id="GL385410">
    <property type="protein sequence ID" value="EJT68891.1"/>
    <property type="molecule type" value="Genomic_DNA"/>
</dbReference>
<evidence type="ECO:0000313" key="2">
    <source>
        <dbReference type="EMBL" id="EJT68891.1"/>
    </source>
</evidence>
<dbReference type="HOGENOM" id="CLU_088657_1_0_1"/>
<reference evidence="2" key="3">
    <citation type="submission" date="2010-09" db="EMBL/GenBank/DDBJ databases">
        <title>Annotation of Gaeumannomyces graminis var. tritici R3-111a-1.</title>
        <authorList>
            <consortium name="The Broad Institute Genome Sequencing Platform"/>
            <person name="Ma L.-J."/>
            <person name="Dead R."/>
            <person name="Young S.K."/>
            <person name="Zeng Q."/>
            <person name="Gargeya S."/>
            <person name="Fitzgerald M."/>
            <person name="Haas B."/>
            <person name="Abouelleil A."/>
            <person name="Alvarado L."/>
            <person name="Arachchi H.M."/>
            <person name="Berlin A."/>
            <person name="Brown A."/>
            <person name="Chapman S.B."/>
            <person name="Chen Z."/>
            <person name="Dunbar C."/>
            <person name="Freedman E."/>
            <person name="Gearin G."/>
            <person name="Gellesch M."/>
            <person name="Goldberg J."/>
            <person name="Griggs A."/>
            <person name="Gujja S."/>
            <person name="Heiman D."/>
            <person name="Howarth C."/>
            <person name="Larson L."/>
            <person name="Lui A."/>
            <person name="MacDonald P.J.P."/>
            <person name="Mehta T."/>
            <person name="Montmayeur A."/>
            <person name="Murphy C."/>
            <person name="Neiman D."/>
            <person name="Pearson M."/>
            <person name="Priest M."/>
            <person name="Roberts A."/>
            <person name="Saif S."/>
            <person name="Shea T."/>
            <person name="Shenoy N."/>
            <person name="Sisk P."/>
            <person name="Stolte C."/>
            <person name="Sykes S."/>
            <person name="Yandava C."/>
            <person name="Wortman J."/>
            <person name="Nusbaum C."/>
            <person name="Birren B."/>
        </authorList>
    </citation>
    <scope>NUCLEOTIDE SEQUENCE</scope>
    <source>
        <strain evidence="2">R3-111a-1</strain>
    </source>
</reference>
<evidence type="ECO:0000313" key="3">
    <source>
        <dbReference type="EnsemblFungi" id="EJT68891"/>
    </source>
</evidence>
<protein>
    <submittedName>
        <fullName evidence="2 3">Uncharacterized protein</fullName>
    </submittedName>
</protein>
<dbReference type="EnsemblFungi" id="EJT68891">
    <property type="protein sequence ID" value="EJT68891"/>
    <property type="gene ID" value="GGTG_13555"/>
</dbReference>
<dbReference type="VEuPathDB" id="FungiDB:GGTG_13555"/>
<reference evidence="3" key="5">
    <citation type="submission" date="2018-04" db="UniProtKB">
        <authorList>
            <consortium name="EnsemblFungi"/>
        </authorList>
    </citation>
    <scope>IDENTIFICATION</scope>
    <source>
        <strain evidence="3">R3-111a-1</strain>
    </source>
</reference>
<evidence type="ECO:0000313" key="4">
    <source>
        <dbReference type="Proteomes" id="UP000006039"/>
    </source>
</evidence>
<name>J3PJ73_GAET3</name>
<dbReference type="RefSeq" id="XP_009229730.1">
    <property type="nucleotide sequence ID" value="XM_009231466.1"/>
</dbReference>
<dbReference type="eggNOG" id="ENOG502RPQK">
    <property type="taxonomic scope" value="Eukaryota"/>
</dbReference>
<reference evidence="4" key="1">
    <citation type="submission" date="2010-07" db="EMBL/GenBank/DDBJ databases">
        <title>The genome sequence of Gaeumannomyces graminis var. tritici strain R3-111a-1.</title>
        <authorList>
            <consortium name="The Broad Institute Genome Sequencing Platform"/>
            <person name="Ma L.-J."/>
            <person name="Dead R."/>
            <person name="Young S."/>
            <person name="Zeng Q."/>
            <person name="Koehrsen M."/>
            <person name="Alvarado L."/>
            <person name="Berlin A."/>
            <person name="Chapman S.B."/>
            <person name="Chen Z."/>
            <person name="Freedman E."/>
            <person name="Gellesch M."/>
            <person name="Goldberg J."/>
            <person name="Griggs A."/>
            <person name="Gujja S."/>
            <person name="Heilman E.R."/>
            <person name="Heiman D."/>
            <person name="Hepburn T."/>
            <person name="Howarth C."/>
            <person name="Jen D."/>
            <person name="Larson L."/>
            <person name="Mehta T."/>
            <person name="Neiman D."/>
            <person name="Pearson M."/>
            <person name="Roberts A."/>
            <person name="Saif S."/>
            <person name="Shea T."/>
            <person name="Shenoy N."/>
            <person name="Sisk P."/>
            <person name="Stolte C."/>
            <person name="Sykes S."/>
            <person name="Walk T."/>
            <person name="White J."/>
            <person name="Yandava C."/>
            <person name="Haas B."/>
            <person name="Nusbaum C."/>
            <person name="Birren B."/>
        </authorList>
    </citation>
    <scope>NUCLEOTIDE SEQUENCE [LARGE SCALE GENOMIC DNA]</scope>
    <source>
        <strain evidence="4">R3-111a-1</strain>
    </source>
</reference>
<evidence type="ECO:0000256" key="1">
    <source>
        <dbReference type="SAM" id="MobiDB-lite"/>
    </source>
</evidence>